<dbReference type="PANTHER" id="PTHR42718">
    <property type="entry name" value="MAJOR FACILITATOR SUPERFAMILY MULTIDRUG TRANSPORTER MFSC"/>
    <property type="match status" value="1"/>
</dbReference>
<dbReference type="GO" id="GO:0022857">
    <property type="term" value="F:transmembrane transporter activity"/>
    <property type="evidence" value="ECO:0007669"/>
    <property type="project" value="InterPro"/>
</dbReference>
<evidence type="ECO:0000313" key="10">
    <source>
        <dbReference type="Proteomes" id="UP000431684"/>
    </source>
</evidence>
<dbReference type="Gene3D" id="1.20.1720.10">
    <property type="entry name" value="Multidrug resistance protein D"/>
    <property type="match status" value="1"/>
</dbReference>
<dbReference type="AlphaFoldDB" id="A0A6I3XGZ2"/>
<dbReference type="PRINTS" id="PR01036">
    <property type="entry name" value="TCRTETB"/>
</dbReference>
<feature type="transmembrane region" description="Helical" evidence="7">
    <location>
        <begin position="392"/>
        <end position="415"/>
    </location>
</feature>
<keyword evidence="6 7" id="KW-0472">Membrane</keyword>
<evidence type="ECO:0000256" key="5">
    <source>
        <dbReference type="ARBA" id="ARBA00022989"/>
    </source>
</evidence>
<dbReference type="InterPro" id="IPR011701">
    <property type="entry name" value="MFS"/>
</dbReference>
<feature type="transmembrane region" description="Helical" evidence="7">
    <location>
        <begin position="51"/>
        <end position="72"/>
    </location>
</feature>
<dbReference type="OrthoDB" id="9807274at2"/>
<feature type="transmembrane region" description="Helical" evidence="7">
    <location>
        <begin position="427"/>
        <end position="445"/>
    </location>
</feature>
<feature type="transmembrane region" description="Helical" evidence="7">
    <location>
        <begin position="354"/>
        <end position="380"/>
    </location>
</feature>
<evidence type="ECO:0000256" key="1">
    <source>
        <dbReference type="ARBA" id="ARBA00004651"/>
    </source>
</evidence>
<feature type="transmembrane region" description="Helical" evidence="7">
    <location>
        <begin position="79"/>
        <end position="102"/>
    </location>
</feature>
<feature type="transmembrane region" description="Helical" evidence="7">
    <location>
        <begin position="108"/>
        <end position="125"/>
    </location>
</feature>
<dbReference type="RefSeq" id="WP_155711741.1">
    <property type="nucleotide sequence ID" value="NZ_BMWU01000042.1"/>
</dbReference>
<gene>
    <name evidence="9" type="ORF">GJV26_27345</name>
</gene>
<keyword evidence="10" id="KW-1185">Reference proteome</keyword>
<keyword evidence="3" id="KW-1003">Cell membrane</keyword>
<feature type="transmembrane region" description="Helical" evidence="7">
    <location>
        <begin position="199"/>
        <end position="218"/>
    </location>
</feature>
<dbReference type="EMBL" id="WNWM01000002">
    <property type="protein sequence ID" value="MUI16144.1"/>
    <property type="molecule type" value="Genomic_DNA"/>
</dbReference>
<comment type="subcellular location">
    <subcellularLocation>
        <location evidence="1">Cell membrane</location>
        <topology evidence="1">Multi-pass membrane protein</topology>
    </subcellularLocation>
</comment>
<feature type="transmembrane region" description="Helical" evidence="7">
    <location>
        <begin position="137"/>
        <end position="159"/>
    </location>
</feature>
<name>A0A6I3XGZ2_9BURK</name>
<feature type="transmembrane region" description="Helical" evidence="7">
    <location>
        <begin position="290"/>
        <end position="308"/>
    </location>
</feature>
<dbReference type="PROSITE" id="PS50850">
    <property type="entry name" value="MFS"/>
    <property type="match status" value="1"/>
</dbReference>
<evidence type="ECO:0000259" key="8">
    <source>
        <dbReference type="PROSITE" id="PS50850"/>
    </source>
</evidence>
<protein>
    <submittedName>
        <fullName evidence="9">MFS transporter</fullName>
    </submittedName>
</protein>
<reference evidence="9 10" key="1">
    <citation type="submission" date="2019-11" db="EMBL/GenBank/DDBJ databases">
        <title>Draft Genome Sequences of Six Type Strains of the Genus Massilia.</title>
        <authorList>
            <person name="Miess H."/>
            <person name="Frediansyah A."/>
            <person name="Goeker M."/>
            <person name="Gross H."/>
        </authorList>
    </citation>
    <scope>NUCLEOTIDE SEQUENCE [LARGE SCALE GENOMIC DNA]</scope>
    <source>
        <strain evidence="9 10">DSM 17513</strain>
    </source>
</reference>
<feature type="domain" description="Major facilitator superfamily (MFS) profile" evidence="8">
    <location>
        <begin position="13"/>
        <end position="455"/>
    </location>
</feature>
<dbReference type="SUPFAM" id="SSF103473">
    <property type="entry name" value="MFS general substrate transporter"/>
    <property type="match status" value="1"/>
</dbReference>
<keyword evidence="5 7" id="KW-1133">Transmembrane helix</keyword>
<dbReference type="Pfam" id="PF07690">
    <property type="entry name" value="MFS_1"/>
    <property type="match status" value="1"/>
</dbReference>
<accession>A0A6I3XGZ2</accession>
<dbReference type="Proteomes" id="UP000431684">
    <property type="component" value="Unassembled WGS sequence"/>
</dbReference>
<proteinExistence type="predicted"/>
<dbReference type="GO" id="GO:0005886">
    <property type="term" value="C:plasma membrane"/>
    <property type="evidence" value="ECO:0007669"/>
    <property type="project" value="UniProtKB-SubCell"/>
</dbReference>
<keyword evidence="2" id="KW-0813">Transport</keyword>
<dbReference type="InterPro" id="IPR036259">
    <property type="entry name" value="MFS_trans_sf"/>
</dbReference>
<sequence>MSDRIAERRARAVPWLVAAAFFMENLDATAITTSLPQMAHSFGTRPEHLSIGLSAYLVSLAAFIPASGWLADRYGPRRVFAAAIAVFTLASVLCALSGSLTAFTLARILQGMGGALMVPVGRLVVLRGTPKAQLVRAIATITWPGLAAPIIGPALGGFITAHWGWHWIFLVNVPLGVLLLAAAFIVIPAAGAQPRPFDLPGFVASALACTLLMVGVELPGQGQWAAAALALAAGGALLWWCMRHFRRAPAPLMDLRPLRIDTFAVTIRGGSLSRIAIGSTPFLLPLMLQLSFGLSGTTAGMLLLWLFAGNLAMKPGTGWIMRRFGLRSVLAWNGALLAASFGACALLRPETPVAAMGAVLFACGMFRSMQFTALNTLAFANVPAPQMSGASTLFSVLAQVTTGLGIAGGALLLKVGEMAGWASTDAAVFRLALVAMGCLALAAVLDSLRLPADAGAQVSGHVVK</sequence>
<feature type="transmembrane region" description="Helical" evidence="7">
    <location>
        <begin position="165"/>
        <end position="187"/>
    </location>
</feature>
<dbReference type="PANTHER" id="PTHR42718:SF46">
    <property type="entry name" value="BLR6921 PROTEIN"/>
    <property type="match status" value="1"/>
</dbReference>
<keyword evidence="4 7" id="KW-0812">Transmembrane</keyword>
<comment type="caution">
    <text evidence="9">The sequence shown here is derived from an EMBL/GenBank/DDBJ whole genome shotgun (WGS) entry which is preliminary data.</text>
</comment>
<evidence type="ECO:0000313" key="9">
    <source>
        <dbReference type="EMBL" id="MUI16144.1"/>
    </source>
</evidence>
<evidence type="ECO:0000256" key="7">
    <source>
        <dbReference type="SAM" id="Phobius"/>
    </source>
</evidence>
<evidence type="ECO:0000256" key="3">
    <source>
        <dbReference type="ARBA" id="ARBA00022475"/>
    </source>
</evidence>
<dbReference type="InterPro" id="IPR020846">
    <property type="entry name" value="MFS_dom"/>
</dbReference>
<evidence type="ECO:0000256" key="2">
    <source>
        <dbReference type="ARBA" id="ARBA00022448"/>
    </source>
</evidence>
<evidence type="ECO:0000256" key="6">
    <source>
        <dbReference type="ARBA" id="ARBA00023136"/>
    </source>
</evidence>
<organism evidence="9 10">
    <name type="scientific">Pseudoduganella dura</name>
    <dbReference type="NCBI Taxonomy" id="321982"/>
    <lineage>
        <taxon>Bacteria</taxon>
        <taxon>Pseudomonadati</taxon>
        <taxon>Pseudomonadota</taxon>
        <taxon>Betaproteobacteria</taxon>
        <taxon>Burkholderiales</taxon>
        <taxon>Oxalobacteraceae</taxon>
        <taxon>Telluria group</taxon>
        <taxon>Pseudoduganella</taxon>
    </lineage>
</organism>
<evidence type="ECO:0000256" key="4">
    <source>
        <dbReference type="ARBA" id="ARBA00022692"/>
    </source>
</evidence>
<feature type="transmembrane region" description="Helical" evidence="7">
    <location>
        <begin position="329"/>
        <end position="348"/>
    </location>
</feature>
<dbReference type="Gene3D" id="1.20.1250.20">
    <property type="entry name" value="MFS general substrate transporter like domains"/>
    <property type="match status" value="1"/>
</dbReference>
<feature type="transmembrane region" description="Helical" evidence="7">
    <location>
        <begin position="224"/>
        <end position="242"/>
    </location>
</feature>